<protein>
    <recommendedName>
        <fullName evidence="6">EKC/KEOPS complex subunit BUD32</fullName>
        <ecNumber evidence="4">2.7.11.1</ecNumber>
    </recommendedName>
    <alternativeName>
        <fullName evidence="8 9">Atypical Serine/threonine protein kinase BUD32</fullName>
    </alternativeName>
    <alternativeName>
        <fullName evidence="5">EKC/KEOPS complex subunit bud32</fullName>
    </alternativeName>
</protein>
<comment type="function">
    <text evidence="1">Component of the EKC/KEOPS complex that is required for the formation of a threonylcarbamoyl group on adenosine at position 37 (t(6)A37) in tRNAs that read codons beginning with adenine. The complex is probably involved in the transfer of the threonylcarbamoyl moiety of threonylcarbamoyl-AMP (TC-AMP) to the N6 group of A37. BUD32 has ATPase activity in the context of the EKC/KEOPS complex and likely plays a supporting role to the catalytic subunit KAE1. The EKC/KEOPS complex also promotes both telomere uncapping and telomere elongation. The complex is required for efficient recruitment of transcriptional coactivators.</text>
</comment>
<dbReference type="GO" id="GO:0000781">
    <property type="term" value="C:chromosome, telomeric region"/>
    <property type="evidence" value="ECO:0007669"/>
    <property type="project" value="UniProtKB-SubCell"/>
</dbReference>
<evidence type="ECO:0000256" key="13">
    <source>
        <dbReference type="SAM" id="Phobius"/>
    </source>
</evidence>
<feature type="domain" description="Protein kinase" evidence="14">
    <location>
        <begin position="228"/>
        <end position="529"/>
    </location>
</feature>
<evidence type="ECO:0000256" key="7">
    <source>
        <dbReference type="ARBA" id="ARBA00022895"/>
    </source>
</evidence>
<dbReference type="GO" id="GO:0005524">
    <property type="term" value="F:ATP binding"/>
    <property type="evidence" value="ECO:0007669"/>
    <property type="project" value="InterPro"/>
</dbReference>
<dbReference type="EC" id="2.7.11.1" evidence="4"/>
<name>A0AAN6E6F1_9EURO</name>
<feature type="compositionally biased region" description="Low complexity" evidence="12">
    <location>
        <begin position="595"/>
        <end position="608"/>
    </location>
</feature>
<dbReference type="PROSITE" id="PS00109">
    <property type="entry name" value="PROTEIN_KINASE_TYR"/>
    <property type="match status" value="1"/>
</dbReference>
<comment type="subcellular location">
    <subcellularLocation>
        <location evidence="2">Chromosome</location>
        <location evidence="2">Telomere</location>
    </subcellularLocation>
</comment>
<dbReference type="SMART" id="SM00220">
    <property type="entry name" value="S_TKc"/>
    <property type="match status" value="1"/>
</dbReference>
<feature type="transmembrane region" description="Helical" evidence="13">
    <location>
        <begin position="101"/>
        <end position="121"/>
    </location>
</feature>
<evidence type="ECO:0000256" key="2">
    <source>
        <dbReference type="ARBA" id="ARBA00004574"/>
    </source>
</evidence>
<sequence length="809" mass="92149">MARKWTISLGALPTSQGRPQCDVLYHAYTHYILYSDDGRARIYAVLLLLYFKSTTLSKVLACLILFPCLVLTTLRTLRYFEIQCLRKDVLVRFCPLLNARLAWMCRPLTACVAVVSSHTYFLCSQHDDTSYTFQHRLATRLTVTTMFLLHLCGAIAGLLRRALRKYRHVFSIYSWKMQTAMLPRLWLDIGKFYQAVLDFTSVLHGHLEVGQYEPKDLPKILSEIQKHGIVVQYLGQGDLTEVVKVEPQFEKPFARKRLKCSTLDDTEIRPEAEEVIRHEAEIWQYLTQFPHSHFPTLRANHSDDNPPCFDYWPVGSERNLEDWLQHHYDISSPDRVVKTIMLGWFGCVRSIMVHLHEVAHILHCDIRPSNLIIYDNHLYLIDHSKSRVLTEESHYTYDEKIGVTRYSAPEVTSQITKGFPVDVFSFGIIFLYLLVTLCGKDPSVITSEGFKETKYFRHPAKQRYVVEKLLPSLQYDKIQPVCTRADFDALKNVIIQMMQTKPEDRPSASAITLPMACQAYCCSGSHPVLHDKVENTRSSILHDEQAELQTPRDCQLPSLQIPSIVIERQPQISQHRRTLTPSTLVSEPSFQFSQATTDDSALSTASSLGYEDGMPPPPKQDVTATPRKLQAGLQEDLAHTAGPWATQTPDRGVDQTDMKLKRPPFASRRVADALKTIKDADRPFIVHPSKRARELWRQTPVESPKAKYSRRSEQYGPCTPALPADSANPAGLVETPLRTMELDLFEELVLEVGEGEPTFVEGPIRRGLEFAKRASVQEVKFDFSDTLGLVPSRQPTWPPNQPSLNIACT</sequence>
<keyword evidence="15" id="KW-0418">Kinase</keyword>
<accession>A0AAN6E6F1</accession>
<dbReference type="InterPro" id="IPR011009">
    <property type="entry name" value="Kinase-like_dom_sf"/>
</dbReference>
<dbReference type="Gene3D" id="1.10.510.10">
    <property type="entry name" value="Transferase(Phosphotransferase) domain 1"/>
    <property type="match status" value="1"/>
</dbReference>
<proteinExistence type="predicted"/>
<dbReference type="InterPro" id="IPR053083">
    <property type="entry name" value="TF_kinase-domain_protein"/>
</dbReference>
<dbReference type="SUPFAM" id="SSF56112">
    <property type="entry name" value="Protein kinase-like (PK-like)"/>
    <property type="match status" value="1"/>
</dbReference>
<evidence type="ECO:0000256" key="5">
    <source>
        <dbReference type="ARBA" id="ARBA00013948"/>
    </source>
</evidence>
<reference evidence="15" key="1">
    <citation type="journal article" date="2022" name="bioRxiv">
        <title>Deciphering the potential niche of two novel black yeast fungi from a biological soil crust based on their genomes, phenotypes, and melanin regulation.</title>
        <authorList>
            <consortium name="DOE Joint Genome Institute"/>
            <person name="Carr E.C."/>
            <person name="Barton Q."/>
            <person name="Grambo S."/>
            <person name="Sullivan M."/>
            <person name="Renfro C.M."/>
            <person name="Kuo A."/>
            <person name="Pangilinan J."/>
            <person name="Lipzen A."/>
            <person name="Keymanesh K."/>
            <person name="Savage E."/>
            <person name="Barry K."/>
            <person name="Grigoriev I.V."/>
            <person name="Riekhof W.R."/>
            <person name="Harris S.S."/>
        </authorList>
    </citation>
    <scope>NUCLEOTIDE SEQUENCE</scope>
    <source>
        <strain evidence="15">JF 03-4F</strain>
    </source>
</reference>
<evidence type="ECO:0000256" key="8">
    <source>
        <dbReference type="ARBA" id="ARBA00030980"/>
    </source>
</evidence>
<keyword evidence="7" id="KW-0158">Chromosome</keyword>
<evidence type="ECO:0000313" key="16">
    <source>
        <dbReference type="Proteomes" id="UP001203852"/>
    </source>
</evidence>
<dbReference type="PROSITE" id="PS50011">
    <property type="entry name" value="PROTEIN_KINASE_DOM"/>
    <property type="match status" value="1"/>
</dbReference>
<feature type="region of interest" description="Disordered" evidence="12">
    <location>
        <begin position="638"/>
        <end position="658"/>
    </location>
</feature>
<comment type="catalytic activity">
    <reaction evidence="10">
        <text>L-threonyl-[protein] + ATP = O-phospho-L-threonyl-[protein] + ADP + H(+)</text>
        <dbReference type="Rhea" id="RHEA:46608"/>
        <dbReference type="Rhea" id="RHEA-COMP:11060"/>
        <dbReference type="Rhea" id="RHEA-COMP:11605"/>
        <dbReference type="ChEBI" id="CHEBI:15378"/>
        <dbReference type="ChEBI" id="CHEBI:30013"/>
        <dbReference type="ChEBI" id="CHEBI:30616"/>
        <dbReference type="ChEBI" id="CHEBI:61977"/>
        <dbReference type="ChEBI" id="CHEBI:456216"/>
        <dbReference type="EC" id="2.7.11.1"/>
    </reaction>
</comment>
<evidence type="ECO:0000256" key="1">
    <source>
        <dbReference type="ARBA" id="ARBA00003747"/>
    </source>
</evidence>
<evidence type="ECO:0000256" key="11">
    <source>
        <dbReference type="ARBA" id="ARBA00048679"/>
    </source>
</evidence>
<comment type="catalytic activity">
    <reaction evidence="11">
        <text>L-seryl-[protein] + ATP = O-phospho-L-seryl-[protein] + ADP + H(+)</text>
        <dbReference type="Rhea" id="RHEA:17989"/>
        <dbReference type="Rhea" id="RHEA-COMP:9863"/>
        <dbReference type="Rhea" id="RHEA-COMP:11604"/>
        <dbReference type="ChEBI" id="CHEBI:15378"/>
        <dbReference type="ChEBI" id="CHEBI:29999"/>
        <dbReference type="ChEBI" id="CHEBI:30616"/>
        <dbReference type="ChEBI" id="CHEBI:83421"/>
        <dbReference type="ChEBI" id="CHEBI:456216"/>
        <dbReference type="EC" id="2.7.11.1"/>
    </reaction>
</comment>
<dbReference type="InterPro" id="IPR000719">
    <property type="entry name" value="Prot_kinase_dom"/>
</dbReference>
<dbReference type="Pfam" id="PF00069">
    <property type="entry name" value="Pkinase"/>
    <property type="match status" value="1"/>
</dbReference>
<evidence type="ECO:0000256" key="12">
    <source>
        <dbReference type="SAM" id="MobiDB-lite"/>
    </source>
</evidence>
<evidence type="ECO:0000256" key="3">
    <source>
        <dbReference type="ARBA" id="ARBA00011534"/>
    </source>
</evidence>
<keyword evidence="15" id="KW-0808">Transferase</keyword>
<dbReference type="Proteomes" id="UP001203852">
    <property type="component" value="Unassembled WGS sequence"/>
</dbReference>
<dbReference type="AlphaFoldDB" id="A0AAN6E6F1"/>
<dbReference type="PANTHER" id="PTHR44305">
    <property type="entry name" value="SI:DKEY-192D15.2-RELATED"/>
    <property type="match status" value="1"/>
</dbReference>
<feature type="region of interest" description="Disordered" evidence="12">
    <location>
        <begin position="697"/>
        <end position="729"/>
    </location>
</feature>
<evidence type="ECO:0000313" key="15">
    <source>
        <dbReference type="EMBL" id="KAI1619005.1"/>
    </source>
</evidence>
<evidence type="ECO:0000256" key="4">
    <source>
        <dbReference type="ARBA" id="ARBA00012513"/>
    </source>
</evidence>
<evidence type="ECO:0000259" key="14">
    <source>
        <dbReference type="PROSITE" id="PS50011"/>
    </source>
</evidence>
<keyword evidence="16" id="KW-1185">Reference proteome</keyword>
<comment type="subunit">
    <text evidence="3">Component of the EKC/KEOPS complex composed of at least BUD32, CGI121, GON7, KAE1 and PCC1; the whole complex dimerizes.</text>
</comment>
<keyword evidence="13" id="KW-1133">Transmembrane helix</keyword>
<evidence type="ECO:0000256" key="10">
    <source>
        <dbReference type="ARBA" id="ARBA00047899"/>
    </source>
</evidence>
<dbReference type="EMBL" id="MU404350">
    <property type="protein sequence ID" value="KAI1619005.1"/>
    <property type="molecule type" value="Genomic_DNA"/>
</dbReference>
<dbReference type="InterPro" id="IPR008266">
    <property type="entry name" value="Tyr_kinase_AS"/>
</dbReference>
<gene>
    <name evidence="15" type="ORF">EDD36DRAFT_460639</name>
</gene>
<dbReference type="GO" id="GO:0004674">
    <property type="term" value="F:protein serine/threonine kinase activity"/>
    <property type="evidence" value="ECO:0007669"/>
    <property type="project" value="UniProtKB-EC"/>
</dbReference>
<keyword evidence="7" id="KW-0779">Telomere</keyword>
<feature type="transmembrane region" description="Helical" evidence="13">
    <location>
        <begin position="56"/>
        <end position="80"/>
    </location>
</feature>
<feature type="region of interest" description="Disordered" evidence="12">
    <location>
        <begin position="590"/>
        <end position="626"/>
    </location>
</feature>
<keyword evidence="13" id="KW-0472">Membrane</keyword>
<comment type="caution">
    <text evidence="15">The sequence shown here is derived from an EMBL/GenBank/DDBJ whole genome shotgun (WGS) entry which is preliminary data.</text>
</comment>
<evidence type="ECO:0000256" key="6">
    <source>
        <dbReference type="ARBA" id="ARBA00019973"/>
    </source>
</evidence>
<feature type="transmembrane region" description="Helical" evidence="13">
    <location>
        <begin position="141"/>
        <end position="159"/>
    </location>
</feature>
<organism evidence="15 16">
    <name type="scientific">Exophiala viscosa</name>
    <dbReference type="NCBI Taxonomy" id="2486360"/>
    <lineage>
        <taxon>Eukaryota</taxon>
        <taxon>Fungi</taxon>
        <taxon>Dikarya</taxon>
        <taxon>Ascomycota</taxon>
        <taxon>Pezizomycotina</taxon>
        <taxon>Eurotiomycetes</taxon>
        <taxon>Chaetothyriomycetidae</taxon>
        <taxon>Chaetothyriales</taxon>
        <taxon>Herpotrichiellaceae</taxon>
        <taxon>Exophiala</taxon>
    </lineage>
</organism>
<keyword evidence="13" id="KW-0812">Transmembrane</keyword>
<evidence type="ECO:0000256" key="9">
    <source>
        <dbReference type="ARBA" id="ARBA00033194"/>
    </source>
</evidence>